<dbReference type="InterPro" id="IPR005224">
    <property type="entry name" value="SfsA"/>
</dbReference>
<comment type="similarity">
    <text evidence="1">Belongs to the SfsA family.</text>
</comment>
<dbReference type="Pfam" id="PF17746">
    <property type="entry name" value="SfsA_N"/>
    <property type="match status" value="1"/>
</dbReference>
<dbReference type="Gene3D" id="2.40.50.580">
    <property type="match status" value="1"/>
</dbReference>
<name>A0A0U1NKE3_9RHOB</name>
<dbReference type="PANTHER" id="PTHR30545:SF2">
    <property type="entry name" value="SUGAR FERMENTATION STIMULATION PROTEIN A"/>
    <property type="match status" value="1"/>
</dbReference>
<dbReference type="AlphaFoldDB" id="A0A0U1NKE3"/>
<dbReference type="HAMAP" id="MF_00095">
    <property type="entry name" value="SfsA"/>
    <property type="match status" value="1"/>
</dbReference>
<evidence type="ECO:0000259" key="3">
    <source>
        <dbReference type="Pfam" id="PF17746"/>
    </source>
</evidence>
<dbReference type="Proteomes" id="UP000048949">
    <property type="component" value="Unassembled WGS sequence"/>
</dbReference>
<dbReference type="EMBL" id="CVQV01000005">
    <property type="protein sequence ID" value="CRK74999.1"/>
    <property type="molecule type" value="Genomic_DNA"/>
</dbReference>
<evidence type="ECO:0000313" key="5">
    <source>
        <dbReference type="Proteomes" id="UP000048949"/>
    </source>
</evidence>
<dbReference type="Pfam" id="PF03749">
    <property type="entry name" value="SfsA"/>
    <property type="match status" value="1"/>
</dbReference>
<dbReference type="InterPro" id="IPR040452">
    <property type="entry name" value="SfsA_C"/>
</dbReference>
<dbReference type="OrthoDB" id="9802365at2"/>
<accession>A0A0U1NKE3</accession>
<dbReference type="GO" id="GO:0003677">
    <property type="term" value="F:DNA binding"/>
    <property type="evidence" value="ECO:0007669"/>
    <property type="project" value="InterPro"/>
</dbReference>
<dbReference type="RefSeq" id="WP_048598424.1">
    <property type="nucleotide sequence ID" value="NZ_CBFHGK010000008.1"/>
</dbReference>
<dbReference type="CDD" id="cd22359">
    <property type="entry name" value="SfsA-like_bacterial"/>
    <property type="match status" value="1"/>
</dbReference>
<feature type="domain" description="Sugar fermentation stimulation protein C-terminal" evidence="2">
    <location>
        <begin position="83"/>
        <end position="219"/>
    </location>
</feature>
<dbReference type="STRING" id="282199.GCA_001049735_01039"/>
<keyword evidence="5" id="KW-1185">Reference proteome</keyword>
<sequence>MRFQTQLIPATLIRRYNRFLSDMRLENGEVVRAHCPNPGAMTGLKDEGAICWLEPNDDPKKKLKYGWRLVEVEGQCVNIDTSLPNRIVQEALEARLIDELLPYDAVLPEQKYSENSRIDFLLRGPAGDTYVEVKSVTMKRGRCAVFPDSVTTRGAKHLADLEQMVKSGHRAVMLYLVSRMDCEEFGLAGDIDPKYARTFDAAREAGVEVLCFGTHISPTDIVLGKALPIDKSPQAT</sequence>
<feature type="domain" description="SfsA N-terminal OB" evidence="3">
    <location>
        <begin position="13"/>
        <end position="79"/>
    </location>
</feature>
<dbReference type="InterPro" id="IPR041465">
    <property type="entry name" value="SfsA_N"/>
</dbReference>
<gene>
    <name evidence="1 4" type="primary">sfsA</name>
    <name evidence="4" type="ORF">NIG5292_01040</name>
</gene>
<organism evidence="4 5">
    <name type="scientific">Nereida ignava</name>
    <dbReference type="NCBI Taxonomy" id="282199"/>
    <lineage>
        <taxon>Bacteria</taxon>
        <taxon>Pseudomonadati</taxon>
        <taxon>Pseudomonadota</taxon>
        <taxon>Alphaproteobacteria</taxon>
        <taxon>Rhodobacterales</taxon>
        <taxon>Roseobacteraceae</taxon>
        <taxon>Nereida</taxon>
    </lineage>
</organism>
<protein>
    <recommendedName>
        <fullName evidence="1">Sugar fermentation stimulation protein homolog</fullName>
    </recommendedName>
</protein>
<evidence type="ECO:0000256" key="1">
    <source>
        <dbReference type="HAMAP-Rule" id="MF_00095"/>
    </source>
</evidence>
<proteinExistence type="inferred from homology"/>
<evidence type="ECO:0000259" key="2">
    <source>
        <dbReference type="Pfam" id="PF03749"/>
    </source>
</evidence>
<reference evidence="4 5" key="1">
    <citation type="submission" date="2015-04" db="EMBL/GenBank/DDBJ databases">
        <authorList>
            <person name="Syromyatnikov M.Y."/>
            <person name="Popov V.N."/>
        </authorList>
    </citation>
    <scope>NUCLEOTIDE SEQUENCE [LARGE SCALE GENOMIC DNA]</scope>
    <source>
        <strain evidence="4 5">CECT 5292</strain>
    </source>
</reference>
<dbReference type="NCBIfam" id="TIGR00230">
    <property type="entry name" value="sfsA"/>
    <property type="match status" value="1"/>
</dbReference>
<evidence type="ECO:0000313" key="4">
    <source>
        <dbReference type="EMBL" id="CRK74999.1"/>
    </source>
</evidence>
<dbReference type="Gene3D" id="3.40.1350.60">
    <property type="match status" value="1"/>
</dbReference>
<dbReference type="PANTHER" id="PTHR30545">
    <property type="entry name" value="SUGAR FERMENTATION STIMULATION PROTEIN A"/>
    <property type="match status" value="1"/>
</dbReference>